<dbReference type="GO" id="GO:0003700">
    <property type="term" value="F:DNA-binding transcription factor activity"/>
    <property type="evidence" value="ECO:0007669"/>
    <property type="project" value="InterPro"/>
</dbReference>
<dbReference type="InterPro" id="IPR032687">
    <property type="entry name" value="AraC-type_N"/>
</dbReference>
<proteinExistence type="predicted"/>
<feature type="domain" description="HTH araC/xylS-type" evidence="4">
    <location>
        <begin position="240"/>
        <end position="338"/>
    </location>
</feature>
<dbReference type="InterPro" id="IPR009057">
    <property type="entry name" value="Homeodomain-like_sf"/>
</dbReference>
<dbReference type="PANTHER" id="PTHR47894">
    <property type="entry name" value="HTH-TYPE TRANSCRIPTIONAL REGULATOR GADX"/>
    <property type="match status" value="1"/>
</dbReference>
<dbReference type="Pfam" id="PF12625">
    <property type="entry name" value="Arabinose_bd"/>
    <property type="match status" value="1"/>
</dbReference>
<evidence type="ECO:0000256" key="3">
    <source>
        <dbReference type="ARBA" id="ARBA00023163"/>
    </source>
</evidence>
<dbReference type="OrthoDB" id="5582699at2"/>
<dbReference type="RefSeq" id="WP_095036320.1">
    <property type="nucleotide sequence ID" value="NZ_NQKQ01000008.1"/>
</dbReference>
<dbReference type="Gene3D" id="1.10.10.60">
    <property type="entry name" value="Homeodomain-like"/>
    <property type="match status" value="1"/>
</dbReference>
<keyword evidence="2" id="KW-0238">DNA-binding</keyword>
<dbReference type="GO" id="GO:0000976">
    <property type="term" value="F:transcription cis-regulatory region binding"/>
    <property type="evidence" value="ECO:0007669"/>
    <property type="project" value="TreeGrafter"/>
</dbReference>
<dbReference type="SUPFAM" id="SSF46689">
    <property type="entry name" value="Homeodomain-like"/>
    <property type="match status" value="1"/>
</dbReference>
<evidence type="ECO:0000256" key="1">
    <source>
        <dbReference type="ARBA" id="ARBA00023015"/>
    </source>
</evidence>
<dbReference type="PANTHER" id="PTHR47894:SF1">
    <property type="entry name" value="HTH-TYPE TRANSCRIPTIONAL REGULATOR VQSM"/>
    <property type="match status" value="1"/>
</dbReference>
<sequence>MSDANRPIASRFNVPDAFWHGLTLIGLEPATVLRQARLPVTLGIRELRDRRQVSTQEFFRLWEAVHVLNPDPAAGILLVTRLDIAILPPSSFAAFIARDYRDGLHRLARFKQLCTPERLRVSEAERHCTISLDWLHTAQQPPALLVDAAFATFIELGRRGSRVHIVAQRVELARPDDGSSALTDFFGCPVHFAAGRNALVLDTADLDRPFPGHNPQLLEMLNPALVAALAEATAPASMARQVKSALKRILASGRPDMLDVARELGMSERTLQRRITEEGTSFRQLMLETRQEIVRHLLAEPSIEIDEIACLLGYEDTNSFYRAFRSWEGTTPARWRALQAPLPAH</sequence>
<dbReference type="SMART" id="SM00342">
    <property type="entry name" value="HTH_ARAC"/>
    <property type="match status" value="1"/>
</dbReference>
<evidence type="ECO:0000256" key="2">
    <source>
        <dbReference type="ARBA" id="ARBA00023125"/>
    </source>
</evidence>
<comment type="caution">
    <text evidence="5">The sequence shown here is derived from an EMBL/GenBank/DDBJ whole genome shotgun (WGS) entry which is preliminary data.</text>
</comment>
<evidence type="ECO:0000313" key="6">
    <source>
        <dbReference type="Proteomes" id="UP000215861"/>
    </source>
</evidence>
<evidence type="ECO:0000259" key="4">
    <source>
        <dbReference type="PROSITE" id="PS01124"/>
    </source>
</evidence>
<name>A0A267AJB9_PSEFR</name>
<dbReference type="Proteomes" id="UP000215861">
    <property type="component" value="Unassembled WGS sequence"/>
</dbReference>
<keyword evidence="3" id="KW-0804">Transcription</keyword>
<organism evidence="5 6">
    <name type="scientific">Pseudomonas fragi</name>
    <dbReference type="NCBI Taxonomy" id="296"/>
    <lineage>
        <taxon>Bacteria</taxon>
        <taxon>Pseudomonadati</taxon>
        <taxon>Pseudomonadota</taxon>
        <taxon>Gammaproteobacteria</taxon>
        <taxon>Pseudomonadales</taxon>
        <taxon>Pseudomonadaceae</taxon>
        <taxon>Pseudomonas</taxon>
    </lineage>
</organism>
<dbReference type="AlphaFoldDB" id="A0A267AJB9"/>
<protein>
    <submittedName>
        <fullName evidence="5">AraC family transcriptional regulator</fullName>
    </submittedName>
</protein>
<keyword evidence="1" id="KW-0805">Transcription regulation</keyword>
<dbReference type="GO" id="GO:0005829">
    <property type="term" value="C:cytosol"/>
    <property type="evidence" value="ECO:0007669"/>
    <property type="project" value="TreeGrafter"/>
</dbReference>
<dbReference type="PROSITE" id="PS01124">
    <property type="entry name" value="HTH_ARAC_FAMILY_2"/>
    <property type="match status" value="1"/>
</dbReference>
<reference evidence="5 6" key="1">
    <citation type="submission" date="2017-08" db="EMBL/GenBank/DDBJ databases">
        <title>Genomic and metabolic characterisation of spoilage-associated Pseudomonas species.</title>
        <authorList>
            <person name="Stanborough T."/>
            <person name="Fegan N."/>
            <person name="Powell S.M."/>
            <person name="Singh T."/>
            <person name="Tamplin M.L."/>
            <person name="Chandry P.S."/>
        </authorList>
    </citation>
    <scope>NUCLEOTIDE SEQUENCE [LARGE SCALE GENOMIC DNA]</scope>
    <source>
        <strain evidence="5 6">F1801</strain>
    </source>
</reference>
<accession>A0A267AJB9</accession>
<dbReference type="InterPro" id="IPR018060">
    <property type="entry name" value="HTH_AraC"/>
</dbReference>
<evidence type="ECO:0000313" key="5">
    <source>
        <dbReference type="EMBL" id="PAA12708.1"/>
    </source>
</evidence>
<gene>
    <name evidence="5" type="ORF">CJU81_09085</name>
</gene>
<dbReference type="Pfam" id="PF12833">
    <property type="entry name" value="HTH_18"/>
    <property type="match status" value="1"/>
</dbReference>
<dbReference type="EMBL" id="NQKQ01000008">
    <property type="protein sequence ID" value="PAA12708.1"/>
    <property type="molecule type" value="Genomic_DNA"/>
</dbReference>